<evidence type="ECO:0000313" key="2">
    <source>
        <dbReference type="EMBL" id="EUN26343.1"/>
    </source>
</evidence>
<reference evidence="2 3" key="1">
    <citation type="journal article" date="2013" name="PLoS Genet.">
        <title>Comparative genome structure, secondary metabolite, and effector coding capacity across Cochliobolus pathogens.</title>
        <authorList>
            <person name="Condon B.J."/>
            <person name="Leng Y."/>
            <person name="Wu D."/>
            <person name="Bushley K.E."/>
            <person name="Ohm R.A."/>
            <person name="Otillar R."/>
            <person name="Martin J."/>
            <person name="Schackwitz W."/>
            <person name="Grimwood J."/>
            <person name="MohdZainudin N."/>
            <person name="Xue C."/>
            <person name="Wang R."/>
            <person name="Manning V.A."/>
            <person name="Dhillon B."/>
            <person name="Tu Z.J."/>
            <person name="Steffenson B.J."/>
            <person name="Salamov A."/>
            <person name="Sun H."/>
            <person name="Lowry S."/>
            <person name="LaButti K."/>
            <person name="Han J."/>
            <person name="Copeland A."/>
            <person name="Lindquist E."/>
            <person name="Barry K."/>
            <person name="Schmutz J."/>
            <person name="Baker S.E."/>
            <person name="Ciuffetti L.M."/>
            <person name="Grigoriev I.V."/>
            <person name="Zhong S."/>
            <person name="Turgeon B.G."/>
        </authorList>
    </citation>
    <scope>NUCLEOTIDE SEQUENCE [LARGE SCALE GENOMIC DNA]</scope>
    <source>
        <strain evidence="2 3">FI3</strain>
    </source>
</reference>
<dbReference type="HOGENOM" id="CLU_110347_0_0_1"/>
<evidence type="ECO:0000313" key="3">
    <source>
        <dbReference type="Proteomes" id="UP000054337"/>
    </source>
</evidence>
<dbReference type="AlphaFoldDB" id="W7E7B6"/>
<dbReference type="RefSeq" id="XP_014555926.1">
    <property type="nucleotide sequence ID" value="XM_014700440.1"/>
</dbReference>
<dbReference type="OrthoDB" id="3638982at2759"/>
<dbReference type="EMBL" id="KI968740">
    <property type="protein sequence ID" value="EUN26343.1"/>
    <property type="molecule type" value="Genomic_DNA"/>
</dbReference>
<proteinExistence type="predicted"/>
<evidence type="ECO:0000256" key="1">
    <source>
        <dbReference type="SAM" id="SignalP"/>
    </source>
</evidence>
<feature type="signal peptide" evidence="1">
    <location>
        <begin position="1"/>
        <end position="15"/>
    </location>
</feature>
<gene>
    <name evidence="2" type="ORF">COCVIDRAFT_38333</name>
</gene>
<sequence>MKAFFFLALLAPVFAMPANQGCNAGQASAVTGGGGAAGNATCAMTKAHLEKGIKANLKIQAQELQGIQTLQAQLDTPDFNATQTKVLDIQTRGIEIRAKNQKLAKDISSPALDGLNIVEGAQVKEKDQVTGLKGQAAADKDTLDTLVKEVMDGTAQNKKNLDAAKSQKC</sequence>
<feature type="chain" id="PRO_5013085053" evidence="1">
    <location>
        <begin position="16"/>
        <end position="169"/>
    </location>
</feature>
<protein>
    <submittedName>
        <fullName evidence="2">Uncharacterized protein</fullName>
    </submittedName>
</protein>
<keyword evidence="1" id="KW-0732">Signal</keyword>
<name>W7E7B6_BIPV3</name>
<keyword evidence="3" id="KW-1185">Reference proteome</keyword>
<dbReference type="Proteomes" id="UP000054337">
    <property type="component" value="Unassembled WGS sequence"/>
</dbReference>
<dbReference type="GeneID" id="26256382"/>
<organism evidence="2 3">
    <name type="scientific">Bipolaris victoriae (strain FI3)</name>
    <name type="common">Victoria blight of oats agent</name>
    <name type="synonym">Cochliobolus victoriae</name>
    <dbReference type="NCBI Taxonomy" id="930091"/>
    <lineage>
        <taxon>Eukaryota</taxon>
        <taxon>Fungi</taxon>
        <taxon>Dikarya</taxon>
        <taxon>Ascomycota</taxon>
        <taxon>Pezizomycotina</taxon>
        <taxon>Dothideomycetes</taxon>
        <taxon>Pleosporomycetidae</taxon>
        <taxon>Pleosporales</taxon>
        <taxon>Pleosporineae</taxon>
        <taxon>Pleosporaceae</taxon>
        <taxon>Bipolaris</taxon>
    </lineage>
</organism>
<accession>W7E7B6</accession>